<evidence type="ECO:0000313" key="2">
    <source>
        <dbReference type="EMBL" id="KKM64931.1"/>
    </source>
</evidence>
<organism evidence="2">
    <name type="scientific">marine sediment metagenome</name>
    <dbReference type="NCBI Taxonomy" id="412755"/>
    <lineage>
        <taxon>unclassified sequences</taxon>
        <taxon>metagenomes</taxon>
        <taxon>ecological metagenomes</taxon>
    </lineage>
</organism>
<gene>
    <name evidence="2" type="ORF">LCGC14_1496420</name>
</gene>
<reference evidence="2" key="1">
    <citation type="journal article" date="2015" name="Nature">
        <title>Complex archaea that bridge the gap between prokaryotes and eukaryotes.</title>
        <authorList>
            <person name="Spang A."/>
            <person name="Saw J.H."/>
            <person name="Jorgensen S.L."/>
            <person name="Zaremba-Niedzwiedzka K."/>
            <person name="Martijn J."/>
            <person name="Lind A.E."/>
            <person name="van Eijk R."/>
            <person name="Schleper C."/>
            <person name="Guy L."/>
            <person name="Ettema T.J."/>
        </authorList>
    </citation>
    <scope>NUCLEOTIDE SEQUENCE</scope>
</reference>
<dbReference type="AlphaFoldDB" id="A0A0F9JR83"/>
<feature type="region of interest" description="Disordered" evidence="1">
    <location>
        <begin position="85"/>
        <end position="113"/>
    </location>
</feature>
<accession>A0A0F9JR83</accession>
<sequence>MDKDKVASDIEAFARENDLQLHPGQSSPSWARLVEEHDGCPCVPDRKECPCAFVLEDIEELGRCRCGLFCNGRYLREYTRLIGQRKGNRRGRKGEGRVPQEDQHQRVLDRRAG</sequence>
<name>A0A0F9JR83_9ZZZZ</name>
<comment type="caution">
    <text evidence="2">The sequence shown here is derived from an EMBL/GenBank/DDBJ whole genome shotgun (WGS) entry which is preliminary data.</text>
</comment>
<feature type="compositionally biased region" description="Basic and acidic residues" evidence="1">
    <location>
        <begin position="93"/>
        <end position="113"/>
    </location>
</feature>
<dbReference type="EMBL" id="LAZR01010811">
    <property type="protein sequence ID" value="KKM64931.1"/>
    <property type="molecule type" value="Genomic_DNA"/>
</dbReference>
<evidence type="ECO:0000256" key="1">
    <source>
        <dbReference type="SAM" id="MobiDB-lite"/>
    </source>
</evidence>
<proteinExistence type="predicted"/>
<protein>
    <submittedName>
        <fullName evidence="2">Uncharacterized protein</fullName>
    </submittedName>
</protein>